<reference evidence="1 2" key="1">
    <citation type="submission" date="2017-03" db="EMBL/GenBank/DDBJ databases">
        <title>Genome analysis of strain PAMC 26577.</title>
        <authorList>
            <person name="Oh H.-M."/>
            <person name="Yang J.-A."/>
        </authorList>
    </citation>
    <scope>NUCLEOTIDE SEQUENCE [LARGE SCALE GENOMIC DNA]</scope>
    <source>
        <strain evidence="1 2">PAMC 26577</strain>
    </source>
</reference>
<dbReference type="PANTHER" id="PTHR35866:SF1">
    <property type="entry name" value="YKGJ FAMILY CYSTEINE CLUSTER PROTEIN"/>
    <property type="match status" value="1"/>
</dbReference>
<comment type="caution">
    <text evidence="1">The sequence shown here is derived from an EMBL/GenBank/DDBJ whole genome shotgun (WGS) entry which is preliminary data.</text>
</comment>
<evidence type="ECO:0000313" key="2">
    <source>
        <dbReference type="Proteomes" id="UP000195221"/>
    </source>
</evidence>
<protein>
    <submittedName>
        <fullName evidence="1">Putative Fe-S-cluster oxidoreductase</fullName>
    </submittedName>
</protein>
<name>A0A242M2N6_CABSO</name>
<sequence length="257" mass="27987">MDLNFECTMCGKCCHDLKLPLSVSEALVWLERGDDVQFLCEAVPWPDEPAEDNLLAQHKRRRSFAASSGALPVRIVVVIAAAFEGACPHLLPNLSCGVYEERPNVCRIYPAEVNPFIELNPQQKACPPEAWAPDKPLLMRAHRIVDVQTAALIDKSRTADAGDTGTKALACAHLGIDTAALANEGLTIYSPPREQSIAALKLARKTGDATVFVPDWKVASNRRETVETLTSIGASSVFCTKQNGESFQYLGFFAEST</sequence>
<dbReference type="PANTHER" id="PTHR35866">
    <property type="entry name" value="PUTATIVE-RELATED"/>
    <property type="match status" value="1"/>
</dbReference>
<accession>A0A242M2N6</accession>
<dbReference type="EMBL" id="NBTZ01000181">
    <property type="protein sequence ID" value="OTP65372.1"/>
    <property type="molecule type" value="Genomic_DNA"/>
</dbReference>
<evidence type="ECO:0000313" key="1">
    <source>
        <dbReference type="EMBL" id="OTP65372.1"/>
    </source>
</evidence>
<proteinExistence type="predicted"/>
<dbReference type="Proteomes" id="UP000195221">
    <property type="component" value="Unassembled WGS sequence"/>
</dbReference>
<dbReference type="InterPro" id="IPR005358">
    <property type="entry name" value="Puta_zinc/iron-chelating_dom"/>
</dbReference>
<gene>
    <name evidence="1" type="ORF">PAMC26577_39745</name>
</gene>
<organism evidence="1 2">
    <name type="scientific">Caballeronia sordidicola</name>
    <name type="common">Burkholderia sordidicola</name>
    <dbReference type="NCBI Taxonomy" id="196367"/>
    <lineage>
        <taxon>Bacteria</taxon>
        <taxon>Pseudomonadati</taxon>
        <taxon>Pseudomonadota</taxon>
        <taxon>Betaproteobacteria</taxon>
        <taxon>Burkholderiales</taxon>
        <taxon>Burkholderiaceae</taxon>
        <taxon>Caballeronia</taxon>
    </lineage>
</organism>
<dbReference type="RefSeq" id="WP_075358357.1">
    <property type="nucleotide sequence ID" value="NZ_MSRG01000026.1"/>
</dbReference>
<dbReference type="Pfam" id="PF03692">
    <property type="entry name" value="CxxCxxCC"/>
    <property type="match status" value="1"/>
</dbReference>
<dbReference type="AlphaFoldDB" id="A0A242M2N6"/>